<dbReference type="AlphaFoldDB" id="A0AAC9HN38"/>
<dbReference type="KEGG" id="ahm:TL08_05190"/>
<sequence length="106" mass="11338">MKERRAGRSSSSPPLTPAGPERTARNPHRGACGGRPRNIVAKRTRRVLATSTRHSCVKLGDRTTDPSFGSEHYVGQAGDLVEVVGSWAEDQFVGAQGLELLDGVAQ</sequence>
<dbReference type="EMBL" id="CP014859">
    <property type="protein sequence ID" value="AOS61865.1"/>
    <property type="molecule type" value="Genomic_DNA"/>
</dbReference>
<gene>
    <name evidence="2" type="ORF">TL08_05190</name>
</gene>
<keyword evidence="3" id="KW-1185">Reference proteome</keyword>
<evidence type="ECO:0000313" key="3">
    <source>
        <dbReference type="Proteomes" id="UP000095210"/>
    </source>
</evidence>
<name>A0AAC9HN38_9PSEU</name>
<evidence type="ECO:0000313" key="2">
    <source>
        <dbReference type="EMBL" id="AOS61865.1"/>
    </source>
</evidence>
<reference evidence="3" key="1">
    <citation type="submission" date="2016-03" db="EMBL/GenBank/DDBJ databases">
        <title>Complete genome sequence of the type strain Actinoalloteichus hymeniacidonis DSM 45092.</title>
        <authorList>
            <person name="Schaffert L."/>
            <person name="Albersmeier A."/>
            <person name="Winkler A."/>
            <person name="Kalinowski J."/>
            <person name="Zotchev S."/>
            <person name="Ruckert C."/>
        </authorList>
    </citation>
    <scope>NUCLEOTIDE SEQUENCE [LARGE SCALE GENOMIC DNA]</scope>
    <source>
        <strain evidence="3">HPA177(T) (DSM 45092(T))</strain>
    </source>
</reference>
<proteinExistence type="predicted"/>
<accession>A0AAC9HN38</accession>
<protein>
    <submittedName>
        <fullName evidence="2">Uncharacterized protein</fullName>
    </submittedName>
</protein>
<organism evidence="2 3">
    <name type="scientific">Actinoalloteichus hymeniacidonis</name>
    <dbReference type="NCBI Taxonomy" id="340345"/>
    <lineage>
        <taxon>Bacteria</taxon>
        <taxon>Bacillati</taxon>
        <taxon>Actinomycetota</taxon>
        <taxon>Actinomycetes</taxon>
        <taxon>Pseudonocardiales</taxon>
        <taxon>Pseudonocardiaceae</taxon>
        <taxon>Actinoalloteichus</taxon>
    </lineage>
</organism>
<evidence type="ECO:0000256" key="1">
    <source>
        <dbReference type="SAM" id="MobiDB-lite"/>
    </source>
</evidence>
<dbReference type="Proteomes" id="UP000095210">
    <property type="component" value="Chromosome"/>
</dbReference>
<feature type="region of interest" description="Disordered" evidence="1">
    <location>
        <begin position="1"/>
        <end position="38"/>
    </location>
</feature>